<comment type="similarity">
    <text evidence="6">Belongs to the PRP39 family.</text>
</comment>
<comment type="caution">
    <text evidence="8">The sequence shown here is derived from an EMBL/GenBank/DDBJ whole genome shotgun (WGS) entry which is preliminary data.</text>
</comment>
<gene>
    <name evidence="8" type="ORF">DM860_003481</name>
</gene>
<dbReference type="PANTHER" id="PTHR17204">
    <property type="entry name" value="PRE-MRNA PROCESSING PROTEIN PRP39-RELATED"/>
    <property type="match status" value="1"/>
</dbReference>
<dbReference type="Pfam" id="PF23241">
    <property type="entry name" value="HAT_PRP39_C"/>
    <property type="match status" value="1"/>
</dbReference>
<dbReference type="InterPro" id="IPR003107">
    <property type="entry name" value="HAT"/>
</dbReference>
<comment type="subcellular location">
    <subcellularLocation>
        <location evidence="1">Nucleus</location>
    </subcellularLocation>
</comment>
<feature type="compositionally biased region" description="Polar residues" evidence="7">
    <location>
        <begin position="587"/>
        <end position="602"/>
    </location>
</feature>
<keyword evidence="2" id="KW-0507">mRNA processing</keyword>
<protein>
    <recommendedName>
        <fullName evidence="10">Suppressor of forked domain-containing protein</fullName>
    </recommendedName>
</protein>
<dbReference type="GO" id="GO:0000395">
    <property type="term" value="P:mRNA 5'-splice site recognition"/>
    <property type="evidence" value="ECO:0007669"/>
    <property type="project" value="TreeGrafter"/>
</dbReference>
<dbReference type="Pfam" id="PF23240">
    <property type="entry name" value="HAT_PRP39_N"/>
    <property type="match status" value="1"/>
</dbReference>
<dbReference type="PANTHER" id="PTHR17204:SF26">
    <property type="entry name" value="PRE-MRNA-PROCESSING FACTOR 39-2"/>
    <property type="match status" value="1"/>
</dbReference>
<evidence type="ECO:0000256" key="5">
    <source>
        <dbReference type="ARBA" id="ARBA00023242"/>
    </source>
</evidence>
<sequence>MENTSEEPISATVHCRERLHQLKNVGSLDFGDWKKLIAEIEKIHLDDIDLISTAYESLLSRFPLCHWYWQRYAYHQARLCNANKAIEVFEQAIELTPFSVGLWYEYCHFAITYSDDRDDVRRLFKKGMTIVGKDYYCHVLWDKYILFEFSQHKWIHLAKVYAQALRFPTQNLQKYYKIFKDHVTVLEEEIQPLNNGNLEMHTELYSDATALSDKEISRVVNDIWDSSDIRVRCKALHRYKFIGDQLYQKASQLDEKIKRFESNIRRRYFDAAPLDDDQLNNWHQYLDFIEKQEDFDWALKLYERCMISCASYPEFWMRYVNFMEAKGGRELAMFAIERATKIFLSNIPGIHLFSARFMEQIRDLDGARASYSNYDMSDIYFLESVVNQANMERRLGNQEAACEIYEKALRLATSDQGKQLFLPKLYINYYHLKLMMTNDVDSSRDVLIKGIQQVPHCRLLYEELIKFAMMHDGAKQLSFIESVITTAISSSSDQFSGLDIKDRECISTLFLEFVDLCGTVYDVRKAWNLHIRLFPQFIRVSPLFKHTTSKERQNFKSVLLNLSENESSGHLIQQPEQEMLPLRPSIDNKQPSSVSVEQISTLNDDDQPSRRVPADLEDESKTDASKQSKLTDDFDQMEWAANSIGQSKVDTSRSLEQLQEFEQPSGPNMPTETPQVEDRSINANCPKELELEHHMESVSLEEHCNGGCDHSVAIPDKVADFIQPQNVTDGNKHMAGPSSSSGGSDTIHNSEQLDQQLRPQQEDFTVETRPLNTENSQGGPIISQMFPSPLSCTQVNTAECPVQTNQQVWPTHHDQAAYYQMWQYHYQQQYQQFLQMQQSYPHPQLQQQYLQQTYQHQHLQQQIPYLQQTEQTFPQQYPQMVQPMQPYLQVHDQQLQSYNQSPALAYQYQMDLQTYQQHMQLYQQNQQTSHTVQQEQGGYPHGQLHQEQELIDQGQQVTQHNNTPHESQSEQVSAQSKITDTSTHGA</sequence>
<dbReference type="GO" id="GO:0000243">
    <property type="term" value="C:commitment complex"/>
    <property type="evidence" value="ECO:0007669"/>
    <property type="project" value="TreeGrafter"/>
</dbReference>
<evidence type="ECO:0008006" key="10">
    <source>
        <dbReference type="Google" id="ProtNLM"/>
    </source>
</evidence>
<feature type="compositionally biased region" description="Basic and acidic residues" evidence="7">
    <location>
        <begin position="607"/>
        <end position="632"/>
    </location>
</feature>
<feature type="region of interest" description="Disordered" evidence="7">
    <location>
        <begin position="583"/>
        <end position="632"/>
    </location>
</feature>
<dbReference type="GO" id="GO:0030627">
    <property type="term" value="F:pre-mRNA 5'-splice site binding"/>
    <property type="evidence" value="ECO:0007669"/>
    <property type="project" value="TreeGrafter"/>
</dbReference>
<accession>A0A328DG01</accession>
<dbReference type="FunFam" id="1.25.40.10:FF:000064">
    <property type="entry name" value="Putative pre-mrna-processing factor 39"/>
    <property type="match status" value="1"/>
</dbReference>
<dbReference type="SUPFAM" id="SSF48452">
    <property type="entry name" value="TPR-like"/>
    <property type="match status" value="2"/>
</dbReference>
<feature type="region of interest" description="Disordered" evidence="7">
    <location>
        <begin position="954"/>
        <end position="986"/>
    </location>
</feature>
<dbReference type="GO" id="GO:0071004">
    <property type="term" value="C:U2-type prespliceosome"/>
    <property type="evidence" value="ECO:0007669"/>
    <property type="project" value="TreeGrafter"/>
</dbReference>
<proteinExistence type="inferred from homology"/>
<feature type="compositionally biased region" description="Polar residues" evidence="7">
    <location>
        <begin position="737"/>
        <end position="748"/>
    </location>
</feature>
<keyword evidence="5" id="KW-0539">Nucleus</keyword>
<dbReference type="Proteomes" id="UP000249390">
    <property type="component" value="Unassembled WGS sequence"/>
</dbReference>
<organism evidence="8 9">
    <name type="scientific">Cuscuta australis</name>
    <dbReference type="NCBI Taxonomy" id="267555"/>
    <lineage>
        <taxon>Eukaryota</taxon>
        <taxon>Viridiplantae</taxon>
        <taxon>Streptophyta</taxon>
        <taxon>Embryophyta</taxon>
        <taxon>Tracheophyta</taxon>
        <taxon>Spermatophyta</taxon>
        <taxon>Magnoliopsida</taxon>
        <taxon>eudicotyledons</taxon>
        <taxon>Gunneridae</taxon>
        <taxon>Pentapetalae</taxon>
        <taxon>asterids</taxon>
        <taxon>lamiids</taxon>
        <taxon>Solanales</taxon>
        <taxon>Convolvulaceae</taxon>
        <taxon>Cuscuteae</taxon>
        <taxon>Cuscuta</taxon>
        <taxon>Cuscuta subgen. Grammica</taxon>
        <taxon>Cuscuta sect. Cleistogrammica</taxon>
    </lineage>
</organism>
<keyword evidence="4" id="KW-0508">mRNA splicing</keyword>
<feature type="region of interest" description="Disordered" evidence="7">
    <location>
        <begin position="727"/>
        <end position="748"/>
    </location>
</feature>
<evidence type="ECO:0000256" key="6">
    <source>
        <dbReference type="ARBA" id="ARBA00038019"/>
    </source>
</evidence>
<evidence type="ECO:0000256" key="7">
    <source>
        <dbReference type="SAM" id="MobiDB-lite"/>
    </source>
</evidence>
<evidence type="ECO:0000256" key="1">
    <source>
        <dbReference type="ARBA" id="ARBA00004123"/>
    </source>
</evidence>
<dbReference type="GO" id="GO:0005685">
    <property type="term" value="C:U1 snRNP"/>
    <property type="evidence" value="ECO:0007669"/>
    <property type="project" value="TreeGrafter"/>
</dbReference>
<dbReference type="EMBL" id="NQVE01000142">
    <property type="protein sequence ID" value="RAL44722.1"/>
    <property type="molecule type" value="Genomic_DNA"/>
</dbReference>
<dbReference type="AlphaFoldDB" id="A0A328DG01"/>
<evidence type="ECO:0000313" key="8">
    <source>
        <dbReference type="EMBL" id="RAL44722.1"/>
    </source>
</evidence>
<dbReference type="FunFam" id="1.25.40.10:FF:000159">
    <property type="entry name" value="Tetratricopeptide repeat (TPR)-like superfamily protein"/>
    <property type="match status" value="1"/>
</dbReference>
<name>A0A328DG01_9ASTE</name>
<dbReference type="SMART" id="SM00386">
    <property type="entry name" value="HAT"/>
    <property type="match status" value="6"/>
</dbReference>
<evidence type="ECO:0000256" key="4">
    <source>
        <dbReference type="ARBA" id="ARBA00023187"/>
    </source>
</evidence>
<dbReference type="InterPro" id="IPR011990">
    <property type="entry name" value="TPR-like_helical_dom_sf"/>
</dbReference>
<reference evidence="8 9" key="1">
    <citation type="submission" date="2018-06" db="EMBL/GenBank/DDBJ databases">
        <title>The Genome of Cuscuta australis (Dodder) Provides Insight into the Evolution of Plant Parasitism.</title>
        <authorList>
            <person name="Liu H."/>
        </authorList>
    </citation>
    <scope>NUCLEOTIDE SEQUENCE [LARGE SCALE GENOMIC DNA]</scope>
    <source>
        <strain evidence="9">cv. Yunnan</strain>
        <tissue evidence="8">Vines</tissue>
    </source>
</reference>
<evidence type="ECO:0000256" key="2">
    <source>
        <dbReference type="ARBA" id="ARBA00022664"/>
    </source>
</evidence>
<dbReference type="InterPro" id="IPR059164">
    <property type="entry name" value="HAT_PRP39_C"/>
</dbReference>
<dbReference type="Gene3D" id="1.25.40.10">
    <property type="entry name" value="Tetratricopeptide repeat domain"/>
    <property type="match status" value="2"/>
</dbReference>
<keyword evidence="3" id="KW-0677">Repeat</keyword>
<evidence type="ECO:0000256" key="3">
    <source>
        <dbReference type="ARBA" id="ARBA00022737"/>
    </source>
</evidence>
<keyword evidence="9" id="KW-1185">Reference proteome</keyword>
<evidence type="ECO:0000313" key="9">
    <source>
        <dbReference type="Proteomes" id="UP000249390"/>
    </source>
</evidence>